<comment type="similarity">
    <text evidence="2">Belongs to the IucA/IucC family.</text>
</comment>
<dbReference type="Gene3D" id="6.10.250.3370">
    <property type="match status" value="1"/>
</dbReference>
<evidence type="ECO:0000256" key="2">
    <source>
        <dbReference type="ARBA" id="ARBA00007832"/>
    </source>
</evidence>
<comment type="caution">
    <text evidence="5">The sequence shown here is derived from an EMBL/GenBank/DDBJ whole genome shotgun (WGS) entry which is preliminary data.</text>
</comment>
<evidence type="ECO:0000313" key="5">
    <source>
        <dbReference type="EMBL" id="TFE88618.1"/>
    </source>
</evidence>
<evidence type="ECO:0000256" key="1">
    <source>
        <dbReference type="ARBA" id="ARBA00004924"/>
    </source>
</evidence>
<dbReference type="Gene3D" id="1.10.510.40">
    <property type="match status" value="1"/>
</dbReference>
<dbReference type="GO" id="GO:0016881">
    <property type="term" value="F:acid-amino acid ligase activity"/>
    <property type="evidence" value="ECO:0007669"/>
    <property type="project" value="UniProtKB-ARBA"/>
</dbReference>
<comment type="pathway">
    <text evidence="1">Siderophore biosynthesis.</text>
</comment>
<dbReference type="InterPro" id="IPR037455">
    <property type="entry name" value="LucA/IucC-like"/>
</dbReference>
<gene>
    <name evidence="5" type="ORF">B5M42_09220</name>
</gene>
<evidence type="ECO:0000259" key="3">
    <source>
        <dbReference type="Pfam" id="PF04183"/>
    </source>
</evidence>
<sequence>MHVTGEDWLIGEALRSPVSGRVLQRVLRQLIESLIYEGVIAVEAATTGEAAAASATTAACGQAQLFTLRGHDERGAAVAYSCRGSRRLTFGRIRLDDAPVLRTGGGRTEPANDLAQFVREVLGDLDADPGKLRAFTEELEQTLLKDTLVQFERELAGGELRGRPYDELESALMDGHPYHPCYKSRIGFDFADHLAYGPEFAPAVRLVWLAVHRSRTLVTVDPDYGGYDEVLAAELGEPQLARFRAAVREAGAEPDDYVFVPAHPWQWRKAIATSFVQDQRTKQVLLVGQGRDDYRPLQSIRTLANRSQARKANVKLPLQLLNTSSPRHLLPHFVVTAPPITRWLKQLAANDPYLKKEARLILLGEYAGVSYAAPDSVGKPISCGAASAAAEGALGCIWRESIHGYLEDGEAAVPFNALCARELDGSLFIEPWLVAIGVETWLKRLFKTCVLPIVHLLAAHGVALEAHAQNMVLVHRSGMPFRVALKDFHEDVLFYRPYLAEPELCPDFAALHPIYRNAAPNAFFETDSPEPVRGLTLGALFFINLGELALALADRMSYPEEQFWQLAAEMLERHQSRFPELAERFALFDLFVATTRVEQLTKRRLYAKTESLLHDVPNPLHAARARLLGAAAGR</sequence>
<dbReference type="InterPro" id="IPR007310">
    <property type="entry name" value="Aerobactin_biosyn_IucA/IucC_N"/>
</dbReference>
<dbReference type="Pfam" id="PF06276">
    <property type="entry name" value="FhuF"/>
    <property type="match status" value="1"/>
</dbReference>
<dbReference type="PANTHER" id="PTHR34384">
    <property type="entry name" value="L-2,3-DIAMINOPROPANOATE--CITRATE LIGASE"/>
    <property type="match status" value="1"/>
</dbReference>
<reference evidence="5 6" key="1">
    <citation type="submission" date="2017-03" db="EMBL/GenBank/DDBJ databases">
        <title>Isolation of Levoglucosan Utilizing Bacteria.</title>
        <authorList>
            <person name="Arya A.S."/>
        </authorList>
    </citation>
    <scope>NUCLEOTIDE SEQUENCE [LARGE SCALE GENOMIC DNA]</scope>
    <source>
        <strain evidence="5 6">MEC069</strain>
    </source>
</reference>
<organism evidence="5 6">
    <name type="scientific">Paenibacillus athensensis</name>
    <dbReference type="NCBI Taxonomy" id="1967502"/>
    <lineage>
        <taxon>Bacteria</taxon>
        <taxon>Bacillati</taxon>
        <taxon>Bacillota</taxon>
        <taxon>Bacilli</taxon>
        <taxon>Bacillales</taxon>
        <taxon>Paenibacillaceae</taxon>
        <taxon>Paenibacillus</taxon>
    </lineage>
</organism>
<dbReference type="Gene3D" id="3.30.310.280">
    <property type="match status" value="1"/>
</dbReference>
<dbReference type="PANTHER" id="PTHR34384:SF6">
    <property type="entry name" value="STAPHYLOFERRIN B SYNTHASE"/>
    <property type="match status" value="1"/>
</dbReference>
<dbReference type="Proteomes" id="UP000298246">
    <property type="component" value="Unassembled WGS sequence"/>
</dbReference>
<dbReference type="OrthoDB" id="495728at2"/>
<name>A0A4Y8Q3M7_9BACL</name>
<dbReference type="InterPro" id="IPR022770">
    <property type="entry name" value="IucA/IucC-like_C"/>
</dbReference>
<evidence type="ECO:0000313" key="6">
    <source>
        <dbReference type="Proteomes" id="UP000298246"/>
    </source>
</evidence>
<protein>
    <submittedName>
        <fullName evidence="5">Siderophore biosynthesis protein</fullName>
    </submittedName>
</protein>
<dbReference type="GO" id="GO:0019290">
    <property type="term" value="P:siderophore biosynthetic process"/>
    <property type="evidence" value="ECO:0007669"/>
    <property type="project" value="InterPro"/>
</dbReference>
<dbReference type="AlphaFoldDB" id="A0A4Y8Q3M7"/>
<dbReference type="RefSeq" id="WP_134752008.1">
    <property type="nucleotide sequence ID" value="NZ_MYFO02000002.1"/>
</dbReference>
<accession>A0A4Y8Q3M7</accession>
<evidence type="ECO:0000259" key="4">
    <source>
        <dbReference type="Pfam" id="PF06276"/>
    </source>
</evidence>
<feature type="domain" description="Aerobactin siderophore biosynthesis IucA/IucC-like C-terminal" evidence="4">
    <location>
        <begin position="440"/>
        <end position="608"/>
    </location>
</feature>
<feature type="domain" description="Aerobactin siderophore biosynthesis IucA/IucC N-terminal" evidence="3">
    <location>
        <begin position="165"/>
        <end position="420"/>
    </location>
</feature>
<dbReference type="Pfam" id="PF04183">
    <property type="entry name" value="IucA_IucC"/>
    <property type="match status" value="1"/>
</dbReference>
<keyword evidence="6" id="KW-1185">Reference proteome</keyword>
<dbReference type="EMBL" id="MYFO01000009">
    <property type="protein sequence ID" value="TFE88618.1"/>
    <property type="molecule type" value="Genomic_DNA"/>
</dbReference>
<proteinExistence type="inferred from homology"/>